<accession>A0A9P7G1V5</accession>
<protein>
    <recommendedName>
        <fullName evidence="1">Aminoglycoside phosphotransferase domain-containing protein</fullName>
    </recommendedName>
</protein>
<sequence>MAALWRFSDERGGRTSSLLVRRLVPFNVYAKRGFGISVQEALATQYVAENTTIPVPHMLDVIELPSRDGHFLLMTGVKGREYGPTKVILDSMPERQRAIFTETLHGWFDQLRRLSPPDDHVVSGFMVTAVTSPRIAHSGTVGPFSSVDEFHTQAFCQPWEPYDDALRAALEKRAKTPYRVCFTHGDINPFNILVDDDLRPCALIDWECAGWMPEYWEYTRTLYIRERYLGWKRVFTEIFPNYEAELVVERAIWANYTPP</sequence>
<dbReference type="Gene3D" id="3.90.1200.10">
    <property type="match status" value="1"/>
</dbReference>
<dbReference type="Pfam" id="PF01636">
    <property type="entry name" value="APH"/>
    <property type="match status" value="1"/>
</dbReference>
<dbReference type="PANTHER" id="PTHR21310:SF58">
    <property type="entry name" value="AMINOGLYCOSIDE PHOSPHOTRANSFERASE DOMAIN-CONTAINING PROTEIN"/>
    <property type="match status" value="1"/>
</dbReference>
<dbReference type="InterPro" id="IPR002575">
    <property type="entry name" value="Aminoglycoside_PTrfase"/>
</dbReference>
<gene>
    <name evidence="2" type="ORF">DXG03_005536</name>
</gene>
<reference evidence="2" key="1">
    <citation type="submission" date="2020-07" db="EMBL/GenBank/DDBJ databases">
        <authorList>
            <person name="Nieuwenhuis M."/>
            <person name="Van De Peppel L.J.J."/>
        </authorList>
    </citation>
    <scope>NUCLEOTIDE SEQUENCE</scope>
    <source>
        <strain evidence="2">AP01</strain>
        <tissue evidence="2">Mycelium</tissue>
    </source>
</reference>
<dbReference type="AlphaFoldDB" id="A0A9P7G1V5"/>
<evidence type="ECO:0000259" key="1">
    <source>
        <dbReference type="Pfam" id="PF01636"/>
    </source>
</evidence>
<dbReference type="Proteomes" id="UP000775547">
    <property type="component" value="Unassembled WGS sequence"/>
</dbReference>
<dbReference type="EMBL" id="JABCKV010000339">
    <property type="protein sequence ID" value="KAG5641315.1"/>
    <property type="molecule type" value="Genomic_DNA"/>
</dbReference>
<feature type="domain" description="Aminoglycoside phosphotransferase" evidence="1">
    <location>
        <begin position="45"/>
        <end position="225"/>
    </location>
</feature>
<dbReference type="SUPFAM" id="SSF56112">
    <property type="entry name" value="Protein kinase-like (PK-like)"/>
    <property type="match status" value="1"/>
</dbReference>
<dbReference type="PANTHER" id="PTHR21310">
    <property type="entry name" value="AMINOGLYCOSIDE PHOSPHOTRANSFERASE-RELATED-RELATED"/>
    <property type="match status" value="1"/>
</dbReference>
<dbReference type="OrthoDB" id="5404599at2759"/>
<dbReference type="InterPro" id="IPR011009">
    <property type="entry name" value="Kinase-like_dom_sf"/>
</dbReference>
<dbReference type="InterPro" id="IPR051678">
    <property type="entry name" value="AGP_Transferase"/>
</dbReference>
<name>A0A9P7G1V5_9AGAR</name>
<evidence type="ECO:0000313" key="3">
    <source>
        <dbReference type="Proteomes" id="UP000775547"/>
    </source>
</evidence>
<evidence type="ECO:0000313" key="2">
    <source>
        <dbReference type="EMBL" id="KAG5641315.1"/>
    </source>
</evidence>
<reference evidence="2" key="2">
    <citation type="submission" date="2021-10" db="EMBL/GenBank/DDBJ databases">
        <title>Phylogenomics reveals ancestral predisposition of the termite-cultivated fungus Termitomyces towards a domesticated lifestyle.</title>
        <authorList>
            <person name="Auxier B."/>
            <person name="Grum-Grzhimaylo A."/>
            <person name="Cardenas M.E."/>
            <person name="Lodge J.D."/>
            <person name="Laessoe T."/>
            <person name="Pedersen O."/>
            <person name="Smith M.E."/>
            <person name="Kuyper T.W."/>
            <person name="Franco-Molano E.A."/>
            <person name="Baroni T.J."/>
            <person name="Aanen D.K."/>
        </authorList>
    </citation>
    <scope>NUCLEOTIDE SEQUENCE</scope>
    <source>
        <strain evidence="2">AP01</strain>
        <tissue evidence="2">Mycelium</tissue>
    </source>
</reference>
<proteinExistence type="predicted"/>
<organism evidence="2 3">
    <name type="scientific">Asterophora parasitica</name>
    <dbReference type="NCBI Taxonomy" id="117018"/>
    <lineage>
        <taxon>Eukaryota</taxon>
        <taxon>Fungi</taxon>
        <taxon>Dikarya</taxon>
        <taxon>Basidiomycota</taxon>
        <taxon>Agaricomycotina</taxon>
        <taxon>Agaricomycetes</taxon>
        <taxon>Agaricomycetidae</taxon>
        <taxon>Agaricales</taxon>
        <taxon>Tricholomatineae</taxon>
        <taxon>Lyophyllaceae</taxon>
        <taxon>Asterophora</taxon>
    </lineage>
</organism>
<keyword evidence="3" id="KW-1185">Reference proteome</keyword>
<comment type="caution">
    <text evidence="2">The sequence shown here is derived from an EMBL/GenBank/DDBJ whole genome shotgun (WGS) entry which is preliminary data.</text>
</comment>